<dbReference type="Proteomes" id="UP000647587">
    <property type="component" value="Unassembled WGS sequence"/>
</dbReference>
<sequence>MHKQRMVVADGPHRLWLIWDDIAYQFSLTSFLRRSERHAELANAGVLAAAMLRPDGCVVWPNGVTLDPREEAGEGGESWDAVLVMTVPAAWAYRPLRLLLRGLVPIQGDLRGAGERDVRTAGYGLDRDEWEHLMAAVCRQGQALAAPRNLALLRLRDLAGVLRTVEPDLPAGLRRDYPELPGSEGRPGSLLGCLLAGQIDAVEDWLSLAVKREQQRRLKVKAPPCFIPGLVF</sequence>
<name>A0ABQ2ETL0_9DEIO</name>
<proteinExistence type="predicted"/>
<evidence type="ECO:0000313" key="1">
    <source>
        <dbReference type="EMBL" id="GGK24368.1"/>
    </source>
</evidence>
<evidence type="ECO:0000313" key="2">
    <source>
        <dbReference type="Proteomes" id="UP000647587"/>
    </source>
</evidence>
<accession>A0ABQ2ETL0</accession>
<dbReference type="RefSeq" id="WP_189006861.1">
    <property type="nucleotide sequence ID" value="NZ_BMPP01000006.1"/>
</dbReference>
<reference evidence="2" key="1">
    <citation type="journal article" date="2019" name="Int. J. Syst. Evol. Microbiol.">
        <title>The Global Catalogue of Microorganisms (GCM) 10K type strain sequencing project: providing services to taxonomists for standard genome sequencing and annotation.</title>
        <authorList>
            <consortium name="The Broad Institute Genomics Platform"/>
            <consortium name="The Broad Institute Genome Sequencing Center for Infectious Disease"/>
            <person name="Wu L."/>
            <person name="Ma J."/>
        </authorList>
    </citation>
    <scope>NUCLEOTIDE SEQUENCE [LARGE SCALE GENOMIC DNA]</scope>
    <source>
        <strain evidence="2">JCM 30331</strain>
    </source>
</reference>
<gene>
    <name evidence="1" type="ORF">GCM10008955_17430</name>
</gene>
<organism evidence="1 2">
    <name type="scientific">Deinococcus malanensis</name>
    <dbReference type="NCBI Taxonomy" id="1706855"/>
    <lineage>
        <taxon>Bacteria</taxon>
        <taxon>Thermotogati</taxon>
        <taxon>Deinococcota</taxon>
        <taxon>Deinococci</taxon>
        <taxon>Deinococcales</taxon>
        <taxon>Deinococcaceae</taxon>
        <taxon>Deinococcus</taxon>
    </lineage>
</organism>
<comment type="caution">
    <text evidence="1">The sequence shown here is derived from an EMBL/GenBank/DDBJ whole genome shotgun (WGS) entry which is preliminary data.</text>
</comment>
<keyword evidence="2" id="KW-1185">Reference proteome</keyword>
<protein>
    <submittedName>
        <fullName evidence="1">Uncharacterized protein</fullName>
    </submittedName>
</protein>
<dbReference type="EMBL" id="BMPP01000006">
    <property type="protein sequence ID" value="GGK24368.1"/>
    <property type="molecule type" value="Genomic_DNA"/>
</dbReference>